<feature type="domain" description="ATPase AAA-type core" evidence="1">
    <location>
        <begin position="80"/>
        <end position="383"/>
    </location>
</feature>
<dbReference type="PANTHER" id="PTHR40396:SF1">
    <property type="entry name" value="ATPASE AAA-TYPE CORE DOMAIN-CONTAINING PROTEIN"/>
    <property type="match status" value="1"/>
</dbReference>
<dbReference type="Pfam" id="PF13304">
    <property type="entry name" value="AAA_21"/>
    <property type="match status" value="1"/>
</dbReference>
<dbReference type="PANTHER" id="PTHR40396">
    <property type="entry name" value="ATPASE-LIKE PROTEIN"/>
    <property type="match status" value="1"/>
</dbReference>
<dbReference type="GO" id="GO:0016887">
    <property type="term" value="F:ATP hydrolysis activity"/>
    <property type="evidence" value="ECO:0007669"/>
    <property type="project" value="InterPro"/>
</dbReference>
<evidence type="ECO:0000259" key="1">
    <source>
        <dbReference type="Pfam" id="PF13304"/>
    </source>
</evidence>
<dbReference type="InterPro" id="IPR027417">
    <property type="entry name" value="P-loop_NTPase"/>
</dbReference>
<dbReference type="GO" id="GO:0005524">
    <property type="term" value="F:ATP binding"/>
    <property type="evidence" value="ECO:0007669"/>
    <property type="project" value="InterPro"/>
</dbReference>
<protein>
    <recommendedName>
        <fullName evidence="1">ATPase AAA-type core domain-containing protein</fullName>
    </recommendedName>
</protein>
<sequence>MLYKILCELDIYIQLEYNNIRFNTNNCNNLKYMIHKFSFKNFYSFKDEAVINFEVNSKAPKTDAYIHDGQKNNLTKVLTVMGPNASGKTNLLKVLPFLQFFIVGSFQQNPDDKIPVKQFLFDENNDPSEFSVEFEIDKKIYEYSLIVSDDKIIKEILKVKDIGRFSTLFKREWSEKTQKYLSSLKNYGLPSNFVGLLRKNASIISTGNQVNHPLSVSIVEYWKKIQTNVVEAGRVFRSFLDVELFKVSEYFYKNPQLKEKAQNLLLKFDLGLSGIDIKEQKSPNKDESELFYVPVGIHKNLNDNKNPKTLQFIYESGGTRNLFLILFKVLNALENGSIVVFDEFDADLHPSMIPELINLFISPVFNKKNAQIFFSTHHPHILNSLDKYQVVLVEKDENGCSESWRLDEIEGVRSDDNYYAKYMSGAYGATPRF</sequence>
<dbReference type="Proteomes" id="UP000228896">
    <property type="component" value="Unassembled WGS sequence"/>
</dbReference>
<proteinExistence type="predicted"/>
<evidence type="ECO:0000313" key="3">
    <source>
        <dbReference type="Proteomes" id="UP000228896"/>
    </source>
</evidence>
<gene>
    <name evidence="2" type="ORF">COS18_01870</name>
</gene>
<dbReference type="InterPro" id="IPR003959">
    <property type="entry name" value="ATPase_AAA_core"/>
</dbReference>
<organism evidence="2 3">
    <name type="scientific">Candidatus Falkowbacteria bacterium CG02_land_8_20_14_3_00_36_14</name>
    <dbReference type="NCBI Taxonomy" id="1974560"/>
    <lineage>
        <taxon>Bacteria</taxon>
        <taxon>Candidatus Falkowiibacteriota</taxon>
    </lineage>
</organism>
<dbReference type="Gene3D" id="3.40.50.300">
    <property type="entry name" value="P-loop containing nucleotide triphosphate hydrolases"/>
    <property type="match status" value="1"/>
</dbReference>
<dbReference type="EMBL" id="PETS01000040">
    <property type="protein sequence ID" value="PIV51842.1"/>
    <property type="molecule type" value="Genomic_DNA"/>
</dbReference>
<evidence type="ECO:0000313" key="2">
    <source>
        <dbReference type="EMBL" id="PIV51842.1"/>
    </source>
</evidence>
<reference evidence="3" key="1">
    <citation type="submission" date="2017-09" db="EMBL/GenBank/DDBJ databases">
        <title>Depth-based differentiation of microbial function through sediment-hosted aquifers and enrichment of novel symbionts in the deep terrestrial subsurface.</title>
        <authorList>
            <person name="Probst A.J."/>
            <person name="Ladd B."/>
            <person name="Jarett J.K."/>
            <person name="Geller-Mcgrath D.E."/>
            <person name="Sieber C.M.K."/>
            <person name="Emerson J.B."/>
            <person name="Anantharaman K."/>
            <person name="Thomas B.C."/>
            <person name="Malmstrom R."/>
            <person name="Stieglmeier M."/>
            <person name="Klingl A."/>
            <person name="Woyke T."/>
            <person name="Ryan C.M."/>
            <person name="Banfield J.F."/>
        </authorList>
    </citation>
    <scope>NUCLEOTIDE SEQUENCE [LARGE SCALE GENOMIC DNA]</scope>
</reference>
<accession>A0A2M7DQ02</accession>
<dbReference type="SUPFAM" id="SSF52540">
    <property type="entry name" value="P-loop containing nucleoside triphosphate hydrolases"/>
    <property type="match status" value="1"/>
</dbReference>
<name>A0A2M7DQ02_9BACT</name>
<dbReference type="AlphaFoldDB" id="A0A2M7DQ02"/>
<comment type="caution">
    <text evidence="2">The sequence shown here is derived from an EMBL/GenBank/DDBJ whole genome shotgun (WGS) entry which is preliminary data.</text>
</comment>